<keyword evidence="1" id="KW-0732">Signal</keyword>
<keyword evidence="3" id="KW-1185">Reference proteome</keyword>
<reference evidence="2 3" key="1">
    <citation type="journal article" date="2024" name="Nat. Commun.">
        <title>Phylogenomics reveals the evolutionary origins of lichenization in chlorophyte algae.</title>
        <authorList>
            <person name="Puginier C."/>
            <person name="Libourel C."/>
            <person name="Otte J."/>
            <person name="Skaloud P."/>
            <person name="Haon M."/>
            <person name="Grisel S."/>
            <person name="Petersen M."/>
            <person name="Berrin J.G."/>
            <person name="Delaux P.M."/>
            <person name="Dal Grande F."/>
            <person name="Keller J."/>
        </authorList>
    </citation>
    <scope>NUCLEOTIDE SEQUENCE [LARGE SCALE GENOMIC DNA]</scope>
    <source>
        <strain evidence="2 3">SAG 2145</strain>
    </source>
</reference>
<name>A0AAW1SBN8_9CHLO</name>
<proteinExistence type="predicted"/>
<gene>
    <name evidence="2" type="ORF">WJX74_002334</name>
</gene>
<organism evidence="2 3">
    <name type="scientific">Apatococcus lobatus</name>
    <dbReference type="NCBI Taxonomy" id="904363"/>
    <lineage>
        <taxon>Eukaryota</taxon>
        <taxon>Viridiplantae</taxon>
        <taxon>Chlorophyta</taxon>
        <taxon>core chlorophytes</taxon>
        <taxon>Trebouxiophyceae</taxon>
        <taxon>Chlorellales</taxon>
        <taxon>Chlorellaceae</taxon>
        <taxon>Apatococcus</taxon>
    </lineage>
</organism>
<accession>A0AAW1SBN8</accession>
<dbReference type="AlphaFoldDB" id="A0AAW1SBN8"/>
<dbReference type="Proteomes" id="UP001438707">
    <property type="component" value="Unassembled WGS sequence"/>
</dbReference>
<comment type="caution">
    <text evidence="2">The sequence shown here is derived from an EMBL/GenBank/DDBJ whole genome shotgun (WGS) entry which is preliminary data.</text>
</comment>
<protein>
    <submittedName>
        <fullName evidence="2">Uncharacterized protein</fullName>
    </submittedName>
</protein>
<evidence type="ECO:0000313" key="3">
    <source>
        <dbReference type="Proteomes" id="UP001438707"/>
    </source>
</evidence>
<feature type="signal peptide" evidence="1">
    <location>
        <begin position="1"/>
        <end position="26"/>
    </location>
</feature>
<evidence type="ECO:0000313" key="2">
    <source>
        <dbReference type="EMBL" id="KAK9842778.1"/>
    </source>
</evidence>
<sequence length="209" mass="20988">MLQRSGIGSWAASTLLALMAVGGAAGQAVDPGVRTTLIANFQEQINVQQTAIVAQIGGPNSVLGGGLGIFASLSALNQLRGFEAIFNTAPDLATLIGQFTLFEQQAFGLAAAIFCRGSIPCCDVCAPGFTVCTSCLPSFILGPGGTTCTPGPTPPQLPLTPFAAPLPGALPGGYGGPAADPQAALIFAQQQNQLQASQQTSIGASFPIG</sequence>
<evidence type="ECO:0000256" key="1">
    <source>
        <dbReference type="SAM" id="SignalP"/>
    </source>
</evidence>
<dbReference type="EMBL" id="JALJOS010000002">
    <property type="protein sequence ID" value="KAK9842778.1"/>
    <property type="molecule type" value="Genomic_DNA"/>
</dbReference>
<feature type="chain" id="PRO_5043553536" evidence="1">
    <location>
        <begin position="27"/>
        <end position="209"/>
    </location>
</feature>